<dbReference type="InterPro" id="IPR024508">
    <property type="entry name" value="DUF3226"/>
</dbReference>
<proteinExistence type="predicted"/>
<accession>A0A918N034</accession>
<evidence type="ECO:0000313" key="2">
    <source>
        <dbReference type="Proteomes" id="UP000608345"/>
    </source>
</evidence>
<reference evidence="1" key="1">
    <citation type="journal article" date="2014" name="Int. J. Syst. Evol. Microbiol.">
        <title>Complete genome sequence of Corynebacterium casei LMG S-19264T (=DSM 44701T), isolated from a smear-ripened cheese.</title>
        <authorList>
            <consortium name="US DOE Joint Genome Institute (JGI-PGF)"/>
            <person name="Walter F."/>
            <person name="Albersmeier A."/>
            <person name="Kalinowski J."/>
            <person name="Ruckert C."/>
        </authorList>
    </citation>
    <scope>NUCLEOTIDE SEQUENCE</scope>
    <source>
        <strain evidence="1">KCTC 23732</strain>
    </source>
</reference>
<organism evidence="1 2">
    <name type="scientific">Advenella faeciporci</name>
    <dbReference type="NCBI Taxonomy" id="797535"/>
    <lineage>
        <taxon>Bacteria</taxon>
        <taxon>Pseudomonadati</taxon>
        <taxon>Pseudomonadota</taxon>
        <taxon>Betaproteobacteria</taxon>
        <taxon>Burkholderiales</taxon>
        <taxon>Alcaligenaceae</taxon>
    </lineage>
</organism>
<dbReference type="Pfam" id="PF11536">
    <property type="entry name" value="DUF3226"/>
    <property type="match status" value="1"/>
</dbReference>
<dbReference type="Proteomes" id="UP000608345">
    <property type="component" value="Unassembled WGS sequence"/>
</dbReference>
<protein>
    <submittedName>
        <fullName evidence="1">Uncharacterized protein</fullName>
    </submittedName>
</protein>
<dbReference type="EMBL" id="BMYS01000028">
    <property type="protein sequence ID" value="GGW95912.1"/>
    <property type="molecule type" value="Genomic_DNA"/>
</dbReference>
<gene>
    <name evidence="1" type="ORF">GCM10011450_26910</name>
</gene>
<dbReference type="SUPFAM" id="SSF160945">
    <property type="entry name" value="PH0156-like"/>
    <property type="match status" value="1"/>
</dbReference>
<reference evidence="1" key="2">
    <citation type="submission" date="2020-09" db="EMBL/GenBank/DDBJ databases">
        <authorList>
            <person name="Sun Q."/>
            <person name="Kim S."/>
        </authorList>
    </citation>
    <scope>NUCLEOTIDE SEQUENCE</scope>
    <source>
        <strain evidence="1">KCTC 23732</strain>
    </source>
</reference>
<sequence>MAEKKVLLVEGKDDEYVVKNICGRFRIGKIDAITPTEGIEELLKILPVKLLESDISVLGMIIDADTDLQARWDSITLKLITAGYLNVKEKPDENGTILMPPLDSLLPKVGIWIMPNNKLSGMLEDFLQFLIPEKDVIYRHAKESITALPEKRFSKAHGSKVLMHTWLAWQQEPGKPYGQAITARYLDTDLPLGQTFASWLRNTFFDNVNDS</sequence>
<keyword evidence="2" id="KW-1185">Reference proteome</keyword>
<evidence type="ECO:0000313" key="1">
    <source>
        <dbReference type="EMBL" id="GGW95912.1"/>
    </source>
</evidence>
<dbReference type="AlphaFoldDB" id="A0A918N034"/>
<name>A0A918N034_9BURK</name>
<comment type="caution">
    <text evidence="1">The sequence shown here is derived from an EMBL/GenBank/DDBJ whole genome shotgun (WGS) entry which is preliminary data.</text>
</comment>
<dbReference type="RefSeq" id="WP_189386024.1">
    <property type="nucleotide sequence ID" value="NZ_BAABFY010000041.1"/>
</dbReference>